<reference evidence="2" key="1">
    <citation type="journal article" date="2020" name="New Phytol.">
        <title>Comparative genomics reveals dynamic genome evolution in host specialist ectomycorrhizal fungi.</title>
        <authorList>
            <person name="Lofgren L.A."/>
            <person name="Nguyen N.H."/>
            <person name="Vilgalys R."/>
            <person name="Ruytinx J."/>
            <person name="Liao H.L."/>
            <person name="Branco S."/>
            <person name="Kuo A."/>
            <person name="LaButti K."/>
            <person name="Lipzen A."/>
            <person name="Andreopoulos W."/>
            <person name="Pangilinan J."/>
            <person name="Riley R."/>
            <person name="Hundley H."/>
            <person name="Na H."/>
            <person name="Barry K."/>
            <person name="Grigoriev I.V."/>
            <person name="Stajich J.E."/>
            <person name="Kennedy P.G."/>
        </authorList>
    </citation>
    <scope>NUCLEOTIDE SEQUENCE</scope>
    <source>
        <strain evidence="2">S12</strain>
    </source>
</reference>
<evidence type="ECO:0000256" key="1">
    <source>
        <dbReference type="SAM" id="SignalP"/>
    </source>
</evidence>
<dbReference type="EMBL" id="JABBWE010000029">
    <property type="protein sequence ID" value="KAG1793702.1"/>
    <property type="molecule type" value="Genomic_DNA"/>
</dbReference>
<evidence type="ECO:0000313" key="3">
    <source>
        <dbReference type="Proteomes" id="UP000719766"/>
    </source>
</evidence>
<feature type="signal peptide" evidence="1">
    <location>
        <begin position="1"/>
        <end position="42"/>
    </location>
</feature>
<evidence type="ECO:0000313" key="2">
    <source>
        <dbReference type="EMBL" id="KAG1793702.1"/>
    </source>
</evidence>
<accession>A0A9P7APC8</accession>
<organism evidence="2 3">
    <name type="scientific">Suillus plorans</name>
    <dbReference type="NCBI Taxonomy" id="116603"/>
    <lineage>
        <taxon>Eukaryota</taxon>
        <taxon>Fungi</taxon>
        <taxon>Dikarya</taxon>
        <taxon>Basidiomycota</taxon>
        <taxon>Agaricomycotina</taxon>
        <taxon>Agaricomycetes</taxon>
        <taxon>Agaricomycetidae</taxon>
        <taxon>Boletales</taxon>
        <taxon>Suillineae</taxon>
        <taxon>Suillaceae</taxon>
        <taxon>Suillus</taxon>
    </lineage>
</organism>
<comment type="caution">
    <text evidence="2">The sequence shown here is derived from an EMBL/GenBank/DDBJ whole genome shotgun (WGS) entry which is preliminary data.</text>
</comment>
<dbReference type="GeneID" id="64596780"/>
<feature type="chain" id="PRO_5040245683" description="Secreted protein" evidence="1">
    <location>
        <begin position="43"/>
        <end position="119"/>
    </location>
</feature>
<sequence>MDGFWNRSRSVQAEMRAMPRIYMLWHSAHLLLTLMILPTVLANGKGTCSFQGRGQVASILALSTFWVQSRCTLTSRGHHSKGCIAGLCDKVGTGCQLCCSRGAGVGFPRDRLQVISDQR</sequence>
<dbReference type="RefSeq" id="XP_041160100.1">
    <property type="nucleotide sequence ID" value="XM_041303016.1"/>
</dbReference>
<proteinExistence type="predicted"/>
<name>A0A9P7APC8_9AGAM</name>
<dbReference type="AlphaFoldDB" id="A0A9P7APC8"/>
<dbReference type="Proteomes" id="UP000719766">
    <property type="component" value="Unassembled WGS sequence"/>
</dbReference>
<dbReference type="OrthoDB" id="10496797at2759"/>
<protein>
    <recommendedName>
        <fullName evidence="4">Secreted protein</fullName>
    </recommendedName>
</protein>
<keyword evidence="1" id="KW-0732">Signal</keyword>
<gene>
    <name evidence="2" type="ORF">HD556DRAFT_1373678</name>
</gene>
<evidence type="ECO:0008006" key="4">
    <source>
        <dbReference type="Google" id="ProtNLM"/>
    </source>
</evidence>
<keyword evidence="3" id="KW-1185">Reference proteome</keyword>